<reference evidence="11" key="1">
    <citation type="submission" date="2017-08" db="EMBL/GenBank/DDBJ databases">
        <title>Analysis of the Antennal Transcriptome and Chemosensory-related Genes of Conopomorpha sinensis Bradley (Lepidoptera: Gracilariidae).</title>
        <authorList>
            <person name="Li P."/>
            <person name="Liu Y."/>
            <person name="Wang S."/>
            <person name="Sun H."/>
        </authorList>
    </citation>
    <scope>NUCLEOTIDE SEQUENCE</scope>
</reference>
<evidence type="ECO:0000256" key="8">
    <source>
        <dbReference type="ARBA" id="ARBA00023170"/>
    </source>
</evidence>
<evidence type="ECO:0000256" key="9">
    <source>
        <dbReference type="ARBA" id="ARBA00023224"/>
    </source>
</evidence>
<dbReference type="InterPro" id="IPR004117">
    <property type="entry name" value="7tm6_olfct_rcpt"/>
</dbReference>
<comment type="caution">
    <text evidence="10">Lacks conserved residue(s) required for the propagation of feature annotation.</text>
</comment>
<evidence type="ECO:0000256" key="5">
    <source>
        <dbReference type="ARBA" id="ARBA00022725"/>
    </source>
</evidence>
<dbReference type="GO" id="GO:0005886">
    <property type="term" value="C:plasma membrane"/>
    <property type="evidence" value="ECO:0007669"/>
    <property type="project" value="UniProtKB-SubCell"/>
</dbReference>
<evidence type="ECO:0000256" key="7">
    <source>
        <dbReference type="ARBA" id="ARBA00023136"/>
    </source>
</evidence>
<dbReference type="GO" id="GO:0004984">
    <property type="term" value="F:olfactory receptor activity"/>
    <property type="evidence" value="ECO:0007669"/>
    <property type="project" value="InterPro"/>
</dbReference>
<evidence type="ECO:0000313" key="11">
    <source>
        <dbReference type="EMBL" id="AXY83414.1"/>
    </source>
</evidence>
<proteinExistence type="evidence at transcript level"/>
<evidence type="ECO:0000256" key="4">
    <source>
        <dbReference type="ARBA" id="ARBA00022692"/>
    </source>
</evidence>
<dbReference type="GO" id="GO:0005549">
    <property type="term" value="F:odorant binding"/>
    <property type="evidence" value="ECO:0007669"/>
    <property type="project" value="InterPro"/>
</dbReference>
<evidence type="ECO:0000256" key="1">
    <source>
        <dbReference type="ARBA" id="ARBA00004651"/>
    </source>
</evidence>
<organism evidence="11">
    <name type="scientific">Conopomorpha sinensis</name>
    <name type="common">litch fruit borer</name>
    <dbReference type="NCBI Taxonomy" id="940481"/>
    <lineage>
        <taxon>Eukaryota</taxon>
        <taxon>Metazoa</taxon>
        <taxon>Ecdysozoa</taxon>
        <taxon>Arthropoda</taxon>
        <taxon>Hexapoda</taxon>
        <taxon>Insecta</taxon>
        <taxon>Pterygota</taxon>
        <taxon>Neoptera</taxon>
        <taxon>Endopterygota</taxon>
        <taxon>Lepidoptera</taxon>
        <taxon>Glossata</taxon>
        <taxon>Ditrysia</taxon>
        <taxon>Tineoidea</taxon>
        <taxon>Gracillariidae</taxon>
        <taxon>Conopomorpha</taxon>
    </lineage>
</organism>
<accession>A0A3S7SGU1</accession>
<feature type="transmembrane region" description="Helical" evidence="10">
    <location>
        <begin position="269"/>
        <end position="290"/>
    </location>
</feature>
<evidence type="ECO:0000256" key="3">
    <source>
        <dbReference type="ARBA" id="ARBA00022606"/>
    </source>
</evidence>
<comment type="similarity">
    <text evidence="10">Belongs to the insect chemoreceptor superfamily. Heteromeric odorant receptor channel (TC 1.A.69) family.</text>
</comment>
<keyword evidence="7 10" id="KW-0472">Membrane</keyword>
<keyword evidence="5 10" id="KW-0552">Olfaction</keyword>
<dbReference type="AlphaFoldDB" id="A0A3S7SGU1"/>
<sequence length="373" mass="43082">MKTIYSNQIQRYMHDVCRFSYMCGVPNLWYGKMELSHSFKSKFEAFQSLTLVVFIIITSSQVLGVFTQHDVTEKQKTDRLLFLCFSYPPIVSTIYSISHHRESIKDVVKNLVCDFKDFHNDHEVEEDNLGMLRLYSKFFKFVSFSSMHSYGLQAAVKMIWFGSTFTVITVAWPNPTDHSSVATVANFIIYIFWALFLTRYIACNLVTMTVTICTSYQFRQLSSYFLSLNEVFQEDTPQVIKEYKYERKYVEGIRMHQRLLRCTAQIGRIFAVSFCGNVAMYIGNVSLLLFQFTSMERSATDLLTIISSGIVCAACTGISMYKAGDITYEASILPNAMYMSGWQNCQGRASVRMRKIIVASMRQARLLRMTCRR</sequence>
<evidence type="ECO:0000256" key="6">
    <source>
        <dbReference type="ARBA" id="ARBA00022989"/>
    </source>
</evidence>
<feature type="transmembrane region" description="Helical" evidence="10">
    <location>
        <begin position="184"/>
        <end position="202"/>
    </location>
</feature>
<evidence type="ECO:0000256" key="2">
    <source>
        <dbReference type="ARBA" id="ARBA00022475"/>
    </source>
</evidence>
<feature type="transmembrane region" description="Helical" evidence="10">
    <location>
        <begin position="302"/>
        <end position="321"/>
    </location>
</feature>
<dbReference type="Pfam" id="PF02949">
    <property type="entry name" value="7tm_6"/>
    <property type="match status" value="1"/>
</dbReference>
<dbReference type="EMBL" id="MF625587">
    <property type="protein sequence ID" value="AXY83414.1"/>
    <property type="molecule type" value="mRNA"/>
</dbReference>
<keyword evidence="6 10" id="KW-1133">Transmembrane helix</keyword>
<dbReference type="PANTHER" id="PTHR21137:SF35">
    <property type="entry name" value="ODORANT RECEPTOR 19A-RELATED"/>
    <property type="match status" value="1"/>
</dbReference>
<dbReference type="GO" id="GO:0007165">
    <property type="term" value="P:signal transduction"/>
    <property type="evidence" value="ECO:0007669"/>
    <property type="project" value="UniProtKB-KW"/>
</dbReference>
<keyword evidence="2" id="KW-1003">Cell membrane</keyword>
<keyword evidence="8 10" id="KW-0675">Receptor</keyword>
<feature type="transmembrane region" description="Helical" evidence="10">
    <location>
        <begin position="45"/>
        <end position="66"/>
    </location>
</feature>
<keyword evidence="9 10" id="KW-0807">Transducer</keyword>
<protein>
    <recommendedName>
        <fullName evidence="10">Odorant receptor</fullName>
    </recommendedName>
</protein>
<feature type="transmembrane region" description="Helical" evidence="10">
    <location>
        <begin position="150"/>
        <end position="172"/>
    </location>
</feature>
<evidence type="ECO:0000256" key="10">
    <source>
        <dbReference type="RuleBase" id="RU351113"/>
    </source>
</evidence>
<keyword evidence="4 10" id="KW-0812">Transmembrane</keyword>
<name>A0A3S7SGU1_9NEOP</name>
<dbReference type="PANTHER" id="PTHR21137">
    <property type="entry name" value="ODORANT RECEPTOR"/>
    <property type="match status" value="1"/>
</dbReference>
<keyword evidence="3 10" id="KW-0716">Sensory transduction</keyword>
<comment type="subcellular location">
    <subcellularLocation>
        <location evidence="1 10">Cell membrane</location>
        <topology evidence="1 10">Multi-pass membrane protein</topology>
    </subcellularLocation>
</comment>